<organism evidence="2 3">
    <name type="scientific">Ditylenchus destructor</name>
    <dbReference type="NCBI Taxonomy" id="166010"/>
    <lineage>
        <taxon>Eukaryota</taxon>
        <taxon>Metazoa</taxon>
        <taxon>Ecdysozoa</taxon>
        <taxon>Nematoda</taxon>
        <taxon>Chromadorea</taxon>
        <taxon>Rhabditida</taxon>
        <taxon>Tylenchina</taxon>
        <taxon>Tylenchomorpha</taxon>
        <taxon>Sphaerularioidea</taxon>
        <taxon>Anguinidae</taxon>
        <taxon>Anguininae</taxon>
        <taxon>Ditylenchus</taxon>
    </lineage>
</organism>
<dbReference type="EMBL" id="JAKKPZ010000030">
    <property type="protein sequence ID" value="KAI1709444.1"/>
    <property type="molecule type" value="Genomic_DNA"/>
</dbReference>
<sequence length="232" mass="27540">MSDRNALREESASMREKLSKCEEKHYAIQPQSYKQLRELQNTYKGLMSSLQEFCSSIPTLTGKIDWNPQIVLRAHERLRQELHQIGENCRLNRHKLDRLIKEKQAEIQTIEAAREQVSDSICGIRNANMSSELLQQKHQTAKDELQELNDRYIEFRNKHLEVEKKYIAERNHLEKLYNDIVAENLDKVSKLYKRFNELTKCKDELKELGEQMLRANHIKLQSIHVKKTELHF</sequence>
<protein>
    <submittedName>
        <fullName evidence="2">Uncharacterized protein</fullName>
    </submittedName>
</protein>
<name>A0AAD4R1D0_9BILA</name>
<evidence type="ECO:0000313" key="3">
    <source>
        <dbReference type="Proteomes" id="UP001201812"/>
    </source>
</evidence>
<comment type="caution">
    <text evidence="2">The sequence shown here is derived from an EMBL/GenBank/DDBJ whole genome shotgun (WGS) entry which is preliminary data.</text>
</comment>
<keyword evidence="1" id="KW-0175">Coiled coil</keyword>
<gene>
    <name evidence="2" type="ORF">DdX_11231</name>
</gene>
<dbReference type="Proteomes" id="UP001201812">
    <property type="component" value="Unassembled WGS sequence"/>
</dbReference>
<reference evidence="2" key="1">
    <citation type="submission" date="2022-01" db="EMBL/GenBank/DDBJ databases">
        <title>Genome Sequence Resource for Two Populations of Ditylenchus destructor, the Migratory Endoparasitic Phytonematode.</title>
        <authorList>
            <person name="Zhang H."/>
            <person name="Lin R."/>
            <person name="Xie B."/>
        </authorList>
    </citation>
    <scope>NUCLEOTIDE SEQUENCE</scope>
    <source>
        <strain evidence="2">BazhouSP</strain>
    </source>
</reference>
<keyword evidence="3" id="KW-1185">Reference proteome</keyword>
<evidence type="ECO:0000313" key="2">
    <source>
        <dbReference type="EMBL" id="KAI1709444.1"/>
    </source>
</evidence>
<accession>A0AAD4R1D0</accession>
<feature type="coiled-coil region" evidence="1">
    <location>
        <begin position="93"/>
        <end position="165"/>
    </location>
</feature>
<dbReference type="AlphaFoldDB" id="A0AAD4R1D0"/>
<evidence type="ECO:0000256" key="1">
    <source>
        <dbReference type="SAM" id="Coils"/>
    </source>
</evidence>
<proteinExistence type="predicted"/>